<evidence type="ECO:0000256" key="2">
    <source>
        <dbReference type="ARBA" id="ARBA00022723"/>
    </source>
</evidence>
<evidence type="ECO:0000313" key="9">
    <source>
        <dbReference type="Proteomes" id="UP000245711"/>
    </source>
</evidence>
<keyword evidence="5" id="KW-1133">Transmembrane helix</keyword>
<evidence type="ECO:0000259" key="7">
    <source>
        <dbReference type="Pfam" id="PF04234"/>
    </source>
</evidence>
<proteinExistence type="predicted"/>
<keyword evidence="3 6" id="KW-0732">Signal</keyword>
<dbReference type="GO" id="GO:0006825">
    <property type="term" value="P:copper ion transport"/>
    <property type="evidence" value="ECO:0007669"/>
    <property type="project" value="InterPro"/>
</dbReference>
<reference evidence="8 9" key="1">
    <citation type="submission" date="2017-05" db="EMBL/GenBank/DDBJ databases">
        <title>Isolation of Rhodococcus sp. S2-17 biodegrading of BP-3.</title>
        <authorList>
            <person name="Lee Y."/>
            <person name="Kim K.H."/>
            <person name="Chun B.H."/>
            <person name="Jung H.S."/>
            <person name="Jeon C.O."/>
        </authorList>
    </citation>
    <scope>NUCLEOTIDE SEQUENCE [LARGE SCALE GENOMIC DNA]</scope>
    <source>
        <strain evidence="8 9">S2-17</strain>
    </source>
</reference>
<dbReference type="EMBL" id="CP021354">
    <property type="protein sequence ID" value="AWK75498.1"/>
    <property type="molecule type" value="Genomic_DNA"/>
</dbReference>
<dbReference type="KEGG" id="roz:CBI38_12180"/>
<dbReference type="AlphaFoldDB" id="A0A2S2C407"/>
<keyword evidence="5" id="KW-0812">Transmembrane</keyword>
<dbReference type="InterPro" id="IPR014755">
    <property type="entry name" value="Cu-Rt/internalin_Ig-like"/>
</dbReference>
<evidence type="ECO:0000313" key="8">
    <source>
        <dbReference type="EMBL" id="AWK75498.1"/>
    </source>
</evidence>
<dbReference type="Pfam" id="PF04234">
    <property type="entry name" value="CopC"/>
    <property type="match status" value="1"/>
</dbReference>
<feature type="chain" id="PRO_5015571832" description="CopC domain-containing protein" evidence="6">
    <location>
        <begin position="31"/>
        <end position="186"/>
    </location>
</feature>
<comment type="subcellular location">
    <subcellularLocation>
        <location evidence="1">Cell envelope</location>
    </subcellularLocation>
</comment>
<evidence type="ECO:0000256" key="3">
    <source>
        <dbReference type="ARBA" id="ARBA00022729"/>
    </source>
</evidence>
<dbReference type="InterPro" id="IPR032694">
    <property type="entry name" value="CopC/D"/>
</dbReference>
<evidence type="ECO:0000256" key="4">
    <source>
        <dbReference type="ARBA" id="ARBA00023008"/>
    </source>
</evidence>
<dbReference type="GO" id="GO:0030313">
    <property type="term" value="C:cell envelope"/>
    <property type="evidence" value="ECO:0007669"/>
    <property type="project" value="UniProtKB-SubCell"/>
</dbReference>
<keyword evidence="2" id="KW-0479">Metal-binding</keyword>
<protein>
    <recommendedName>
        <fullName evidence="7">CopC domain-containing protein</fullName>
    </recommendedName>
</protein>
<dbReference type="GO" id="GO:0005886">
    <property type="term" value="C:plasma membrane"/>
    <property type="evidence" value="ECO:0007669"/>
    <property type="project" value="TreeGrafter"/>
</dbReference>
<keyword evidence="5" id="KW-0472">Membrane</keyword>
<organism evidence="8 9">
    <name type="scientific">Rhodococcus oxybenzonivorans</name>
    <dbReference type="NCBI Taxonomy" id="1990687"/>
    <lineage>
        <taxon>Bacteria</taxon>
        <taxon>Bacillati</taxon>
        <taxon>Actinomycetota</taxon>
        <taxon>Actinomycetes</taxon>
        <taxon>Mycobacteriales</taxon>
        <taxon>Nocardiaceae</taxon>
        <taxon>Rhodococcus</taxon>
    </lineage>
</organism>
<dbReference type="GO" id="GO:0042597">
    <property type="term" value="C:periplasmic space"/>
    <property type="evidence" value="ECO:0007669"/>
    <property type="project" value="InterPro"/>
</dbReference>
<accession>A0A2S2C407</accession>
<dbReference type="Gene3D" id="2.60.40.1220">
    <property type="match status" value="1"/>
</dbReference>
<dbReference type="InterPro" id="IPR007348">
    <property type="entry name" value="CopC_dom"/>
</dbReference>
<feature type="signal peptide" evidence="6">
    <location>
        <begin position="1"/>
        <end position="30"/>
    </location>
</feature>
<evidence type="ECO:0000256" key="1">
    <source>
        <dbReference type="ARBA" id="ARBA00004196"/>
    </source>
</evidence>
<dbReference type="GO" id="GO:0005507">
    <property type="term" value="F:copper ion binding"/>
    <property type="evidence" value="ECO:0007669"/>
    <property type="project" value="InterPro"/>
</dbReference>
<sequence length="186" mass="18802">MTSWFTRAVLVAAAVFAWAALTAGPGMAHAALESSNPADGAQIDAAPDNVTLVFNQDIQPNFAALTVVGSDGAQWGRSEPAVDGRLLSVDLDGLGAAGQYTVAFRVVSSDGHPIAGTYTFDLTQAGAAATPTAGTALSATTAASTSQAQPAEESGGFPVWILLVIGVVVVGGAVTFMLAKKPNTRR</sequence>
<feature type="domain" description="CopC" evidence="7">
    <location>
        <begin position="29"/>
        <end position="121"/>
    </location>
</feature>
<keyword evidence="9" id="KW-1185">Reference proteome</keyword>
<dbReference type="GO" id="GO:0046688">
    <property type="term" value="P:response to copper ion"/>
    <property type="evidence" value="ECO:0007669"/>
    <property type="project" value="InterPro"/>
</dbReference>
<feature type="transmembrane region" description="Helical" evidence="5">
    <location>
        <begin position="157"/>
        <end position="179"/>
    </location>
</feature>
<dbReference type="PANTHER" id="PTHR34820:SF4">
    <property type="entry name" value="INNER MEMBRANE PROTEIN YEBZ"/>
    <property type="match status" value="1"/>
</dbReference>
<dbReference type="Proteomes" id="UP000245711">
    <property type="component" value="Chromosome"/>
</dbReference>
<gene>
    <name evidence="8" type="ORF">CBI38_12180</name>
</gene>
<dbReference type="SUPFAM" id="SSF81296">
    <property type="entry name" value="E set domains"/>
    <property type="match status" value="1"/>
</dbReference>
<evidence type="ECO:0000256" key="5">
    <source>
        <dbReference type="SAM" id="Phobius"/>
    </source>
</evidence>
<name>A0A2S2C407_9NOCA</name>
<dbReference type="PANTHER" id="PTHR34820">
    <property type="entry name" value="INNER MEMBRANE PROTEIN YEBZ"/>
    <property type="match status" value="1"/>
</dbReference>
<dbReference type="OrthoDB" id="5242236at2"/>
<keyword evidence="4" id="KW-0186">Copper</keyword>
<dbReference type="InterPro" id="IPR014756">
    <property type="entry name" value="Ig_E-set"/>
</dbReference>
<evidence type="ECO:0000256" key="6">
    <source>
        <dbReference type="SAM" id="SignalP"/>
    </source>
</evidence>
<dbReference type="RefSeq" id="WP_109335027.1">
    <property type="nucleotide sequence ID" value="NZ_CP021354.1"/>
</dbReference>